<reference evidence="2 3" key="1">
    <citation type="submission" date="2024-04" db="EMBL/GenBank/DDBJ databases">
        <authorList>
            <person name="Waldvogel A.-M."/>
            <person name="Schoenle A."/>
        </authorList>
    </citation>
    <scope>NUCLEOTIDE SEQUENCE [LARGE SCALE GENOMIC DNA]</scope>
</reference>
<name>A0AAV2JNN5_KNICA</name>
<keyword evidence="3" id="KW-1185">Reference proteome</keyword>
<organism evidence="2 3">
    <name type="scientific">Knipowitschia caucasica</name>
    <name type="common">Caucasian dwarf goby</name>
    <name type="synonym">Pomatoschistus caucasicus</name>
    <dbReference type="NCBI Taxonomy" id="637954"/>
    <lineage>
        <taxon>Eukaryota</taxon>
        <taxon>Metazoa</taxon>
        <taxon>Chordata</taxon>
        <taxon>Craniata</taxon>
        <taxon>Vertebrata</taxon>
        <taxon>Euteleostomi</taxon>
        <taxon>Actinopterygii</taxon>
        <taxon>Neopterygii</taxon>
        <taxon>Teleostei</taxon>
        <taxon>Neoteleostei</taxon>
        <taxon>Acanthomorphata</taxon>
        <taxon>Gobiaria</taxon>
        <taxon>Gobiiformes</taxon>
        <taxon>Gobioidei</taxon>
        <taxon>Gobiidae</taxon>
        <taxon>Gobiinae</taxon>
        <taxon>Knipowitschia</taxon>
    </lineage>
</organism>
<keyword evidence="1" id="KW-1133">Transmembrane helix</keyword>
<evidence type="ECO:0000313" key="3">
    <source>
        <dbReference type="Proteomes" id="UP001497482"/>
    </source>
</evidence>
<keyword evidence="1" id="KW-0812">Transmembrane</keyword>
<dbReference type="EMBL" id="OZ035835">
    <property type="protein sequence ID" value="CAL1578343.1"/>
    <property type="molecule type" value="Genomic_DNA"/>
</dbReference>
<gene>
    <name evidence="2" type="ORF">KC01_LOCUS9498</name>
</gene>
<dbReference type="Proteomes" id="UP001497482">
    <property type="component" value="Chromosome 13"/>
</dbReference>
<dbReference type="AlphaFoldDB" id="A0AAV2JNN5"/>
<proteinExistence type="predicted"/>
<feature type="transmembrane region" description="Helical" evidence="1">
    <location>
        <begin position="83"/>
        <end position="106"/>
    </location>
</feature>
<evidence type="ECO:0000256" key="1">
    <source>
        <dbReference type="SAM" id="Phobius"/>
    </source>
</evidence>
<evidence type="ECO:0000313" key="2">
    <source>
        <dbReference type="EMBL" id="CAL1578343.1"/>
    </source>
</evidence>
<sequence>MVKPVFVARRRVSPSRLSPFEPNSVRRRPPFRRFLACCLPLPLIILDWKAGSRRFSPPSKSSRICPPRRWLTLSDSGCPCATYAAAALGALLSSLSGLIAVACLLVPHRRTVRAGFYSLGPLRFLC</sequence>
<feature type="transmembrane region" description="Helical" evidence="1">
    <location>
        <begin position="34"/>
        <end position="51"/>
    </location>
</feature>
<protein>
    <submittedName>
        <fullName evidence="2">Uncharacterized protein</fullName>
    </submittedName>
</protein>
<keyword evidence="1" id="KW-0472">Membrane</keyword>
<accession>A0AAV2JNN5</accession>